<dbReference type="PANTHER" id="PTHR45138:SF9">
    <property type="entry name" value="DIGUANYLATE CYCLASE DGCM-RELATED"/>
    <property type="match status" value="1"/>
</dbReference>
<dbReference type="InterPro" id="IPR000160">
    <property type="entry name" value="GGDEF_dom"/>
</dbReference>
<dbReference type="Gene3D" id="3.30.70.270">
    <property type="match status" value="1"/>
</dbReference>
<comment type="caution">
    <text evidence="4">The sequence shown here is derived from an EMBL/GenBank/DDBJ whole genome shotgun (WGS) entry which is preliminary data.</text>
</comment>
<proteinExistence type="predicted"/>
<dbReference type="Pfam" id="PF00990">
    <property type="entry name" value="GGDEF"/>
    <property type="match status" value="1"/>
</dbReference>
<evidence type="ECO:0000259" key="3">
    <source>
        <dbReference type="PROSITE" id="PS50887"/>
    </source>
</evidence>
<comment type="catalytic activity">
    <reaction evidence="2">
        <text>2 GTP = 3',3'-c-di-GMP + 2 diphosphate</text>
        <dbReference type="Rhea" id="RHEA:24898"/>
        <dbReference type="ChEBI" id="CHEBI:33019"/>
        <dbReference type="ChEBI" id="CHEBI:37565"/>
        <dbReference type="ChEBI" id="CHEBI:58805"/>
        <dbReference type="EC" id="2.7.7.65"/>
    </reaction>
</comment>
<keyword evidence="5" id="KW-1185">Reference proteome</keyword>
<dbReference type="RefSeq" id="WP_215818507.1">
    <property type="nucleotide sequence ID" value="NZ_JAGSOY010000006.1"/>
</dbReference>
<sequence>MNQPVQQSHMSKLRKLTAVNGQASSNAKVNRQPLHTIQTDNLSITQRLQFIQRLQTSLEIETLIQQIFSSIDGLVELDGLTYLHKDYGLSIHCGKTKHHSCSYRMITETDQLGEIIGYRQRRFTEDELACMEELLQYVVCPLRNALQYRSAIQAALYDPLTGAGNRIALDNALHRELQVCKREKQPLSLLVLDLDHFKQINDNYGHSAGDYVLKQTVACLHNSLRNVDMVFRYGGEEFIVLLSKTSKKAATVVAERLRKSIEDMQCQFNNAAIPLTVSLGTSTLQAKDTIQDLFNRADQALYRAKASGRNVVVNS</sequence>
<dbReference type="InterPro" id="IPR043128">
    <property type="entry name" value="Rev_trsase/Diguanyl_cyclase"/>
</dbReference>
<dbReference type="PANTHER" id="PTHR45138">
    <property type="entry name" value="REGULATORY COMPONENTS OF SENSORY TRANSDUCTION SYSTEM"/>
    <property type="match status" value="1"/>
</dbReference>
<evidence type="ECO:0000313" key="4">
    <source>
        <dbReference type="EMBL" id="MBU2710347.1"/>
    </source>
</evidence>
<accession>A0ABS5Z8G5</accession>
<dbReference type="SUPFAM" id="SSF55073">
    <property type="entry name" value="Nucleotide cyclase"/>
    <property type="match status" value="1"/>
</dbReference>
<dbReference type="InterPro" id="IPR029787">
    <property type="entry name" value="Nucleotide_cyclase"/>
</dbReference>
<evidence type="ECO:0000256" key="2">
    <source>
        <dbReference type="ARBA" id="ARBA00034247"/>
    </source>
</evidence>
<evidence type="ECO:0000256" key="1">
    <source>
        <dbReference type="ARBA" id="ARBA00012528"/>
    </source>
</evidence>
<feature type="domain" description="GGDEF" evidence="3">
    <location>
        <begin position="185"/>
        <end position="315"/>
    </location>
</feature>
<protein>
    <recommendedName>
        <fullName evidence="1">diguanylate cyclase</fullName>
        <ecNumber evidence="1">2.7.7.65</ecNumber>
    </recommendedName>
</protein>
<organism evidence="4 5">
    <name type="scientific">Zooshikella harenae</name>
    <dbReference type="NCBI Taxonomy" id="2827238"/>
    <lineage>
        <taxon>Bacteria</taxon>
        <taxon>Pseudomonadati</taxon>
        <taxon>Pseudomonadota</taxon>
        <taxon>Gammaproteobacteria</taxon>
        <taxon>Oceanospirillales</taxon>
        <taxon>Zooshikellaceae</taxon>
        <taxon>Zooshikella</taxon>
    </lineage>
</organism>
<gene>
    <name evidence="4" type="ORF">KCG35_04700</name>
</gene>
<name>A0ABS5Z8G5_9GAMM</name>
<evidence type="ECO:0000313" key="5">
    <source>
        <dbReference type="Proteomes" id="UP000690515"/>
    </source>
</evidence>
<dbReference type="CDD" id="cd01949">
    <property type="entry name" value="GGDEF"/>
    <property type="match status" value="1"/>
</dbReference>
<reference evidence="4 5" key="1">
    <citation type="submission" date="2021-04" db="EMBL/GenBank/DDBJ databases">
        <authorList>
            <person name="Pira H."/>
            <person name="Risdian C."/>
            <person name="Wink J."/>
        </authorList>
    </citation>
    <scope>NUCLEOTIDE SEQUENCE [LARGE SCALE GENOMIC DNA]</scope>
    <source>
        <strain evidence="4 5">WH53</strain>
    </source>
</reference>
<dbReference type="EC" id="2.7.7.65" evidence="1"/>
<dbReference type="InterPro" id="IPR050469">
    <property type="entry name" value="Diguanylate_Cyclase"/>
</dbReference>
<dbReference type="NCBIfam" id="TIGR00254">
    <property type="entry name" value="GGDEF"/>
    <property type="match status" value="1"/>
</dbReference>
<dbReference type="Proteomes" id="UP000690515">
    <property type="component" value="Unassembled WGS sequence"/>
</dbReference>
<dbReference type="PROSITE" id="PS50887">
    <property type="entry name" value="GGDEF"/>
    <property type="match status" value="1"/>
</dbReference>
<dbReference type="SMART" id="SM00267">
    <property type="entry name" value="GGDEF"/>
    <property type="match status" value="1"/>
</dbReference>
<dbReference type="EMBL" id="JAGSOY010000006">
    <property type="protein sequence ID" value="MBU2710347.1"/>
    <property type="molecule type" value="Genomic_DNA"/>
</dbReference>